<proteinExistence type="predicted"/>
<name>A0A6B3L3S6_9BACT</name>
<dbReference type="Proteomes" id="UP000475117">
    <property type="component" value="Chromosome"/>
</dbReference>
<evidence type="ECO:0000256" key="3">
    <source>
        <dbReference type="ARBA" id="ARBA00023004"/>
    </source>
</evidence>
<protein>
    <submittedName>
        <fullName evidence="4">Cytochrome c</fullName>
    </submittedName>
</protein>
<dbReference type="PANTHER" id="PTHR40394:SF2">
    <property type="entry name" value="QUINOL:CYTOCHROME C OXIDOREDUCTASE MEMBRANE PROTEIN"/>
    <property type="match status" value="1"/>
</dbReference>
<evidence type="ECO:0000313" key="4">
    <source>
        <dbReference type="EMBL" id="QQL44637.1"/>
    </source>
</evidence>
<keyword evidence="5" id="KW-1185">Reference proteome</keyword>
<organism evidence="4 5">
    <name type="scientific">Sulfuriroseicoccus oceanibius</name>
    <dbReference type="NCBI Taxonomy" id="2707525"/>
    <lineage>
        <taxon>Bacteria</taxon>
        <taxon>Pseudomonadati</taxon>
        <taxon>Verrucomicrobiota</taxon>
        <taxon>Verrucomicrobiia</taxon>
        <taxon>Verrucomicrobiales</taxon>
        <taxon>Verrucomicrobiaceae</taxon>
        <taxon>Sulfuriroseicoccus</taxon>
    </lineage>
</organism>
<dbReference type="GO" id="GO:0009055">
    <property type="term" value="F:electron transfer activity"/>
    <property type="evidence" value="ECO:0007669"/>
    <property type="project" value="InterPro"/>
</dbReference>
<keyword evidence="2" id="KW-0479">Metal-binding</keyword>
<sequence length="237" mass="25653">MRYIFLAFILVALSAVGVLGFRGQIMEYSPIQVFNDMDQQAKVKAQKDNKFFADGRGARLPVDATVPMGYHLPDELAADGAIQQRAFSTTEKNYYTTGKIGTDYGTGMPEELGLTAENVDAFLRLGEEQYGIYCAICHSPTGDGQGMIAKRGWAAIANLHQVAFSADEYADGRVYETITNGKGLMKSYADKLTIRERWAVVAYVRALQNVNAGVSIDTPGLKSAVEADLATSAAAAE</sequence>
<keyword evidence="1" id="KW-0349">Heme</keyword>
<evidence type="ECO:0000313" key="5">
    <source>
        <dbReference type="Proteomes" id="UP000475117"/>
    </source>
</evidence>
<dbReference type="SUPFAM" id="SSF46626">
    <property type="entry name" value="Cytochrome c"/>
    <property type="match status" value="1"/>
</dbReference>
<dbReference type="GO" id="GO:0046872">
    <property type="term" value="F:metal ion binding"/>
    <property type="evidence" value="ECO:0007669"/>
    <property type="project" value="UniProtKB-KW"/>
</dbReference>
<accession>A0A6B3L3S6</accession>
<dbReference type="Pfam" id="PF13442">
    <property type="entry name" value="Cytochrome_CBB3"/>
    <property type="match status" value="1"/>
</dbReference>
<dbReference type="InterPro" id="IPR009056">
    <property type="entry name" value="Cyt_c-like_dom"/>
</dbReference>
<dbReference type="RefSeq" id="WP_164364384.1">
    <property type="nucleotide sequence ID" value="NZ_CP066776.1"/>
</dbReference>
<dbReference type="EMBL" id="CP066776">
    <property type="protein sequence ID" value="QQL44637.1"/>
    <property type="molecule type" value="Genomic_DNA"/>
</dbReference>
<evidence type="ECO:0000256" key="2">
    <source>
        <dbReference type="ARBA" id="ARBA00022723"/>
    </source>
</evidence>
<dbReference type="PROSITE" id="PS51007">
    <property type="entry name" value="CYTC"/>
    <property type="match status" value="1"/>
</dbReference>
<dbReference type="AlphaFoldDB" id="A0A6B3L3S6"/>
<dbReference type="GO" id="GO:0020037">
    <property type="term" value="F:heme binding"/>
    <property type="evidence" value="ECO:0007669"/>
    <property type="project" value="InterPro"/>
</dbReference>
<reference evidence="4 5" key="1">
    <citation type="submission" date="2020-12" db="EMBL/GenBank/DDBJ databases">
        <title>Sulforoseuscoccus oceanibium gen. nov., sp. nov., a representative of the phylum Verrucomicrobia with special cytoplasmic membrane, and proposal of Sulforoseuscoccusaceae fam. nov.</title>
        <authorList>
            <person name="Xi F."/>
        </authorList>
    </citation>
    <scope>NUCLEOTIDE SEQUENCE [LARGE SCALE GENOMIC DNA]</scope>
    <source>
        <strain evidence="4 5">T37</strain>
    </source>
</reference>
<evidence type="ECO:0000256" key="1">
    <source>
        <dbReference type="ARBA" id="ARBA00022617"/>
    </source>
</evidence>
<dbReference type="InterPro" id="IPR036909">
    <property type="entry name" value="Cyt_c-like_dom_sf"/>
</dbReference>
<dbReference type="Gene3D" id="1.10.760.10">
    <property type="entry name" value="Cytochrome c-like domain"/>
    <property type="match status" value="1"/>
</dbReference>
<keyword evidence="3" id="KW-0408">Iron</keyword>
<dbReference type="KEGG" id="soa:G3M56_012210"/>
<gene>
    <name evidence="4" type="ORF">G3M56_012210</name>
</gene>
<dbReference type="PANTHER" id="PTHR40394">
    <property type="entry name" value="LIPOPROTEIN-RELATED"/>
    <property type="match status" value="1"/>
</dbReference>